<proteinExistence type="predicted"/>
<dbReference type="VEuPathDB" id="ToxoDB:ENH_00034590"/>
<dbReference type="EMBL" id="HG724323">
    <property type="protein sequence ID" value="CDJ67327.1"/>
    <property type="molecule type" value="Genomic_DNA"/>
</dbReference>
<feature type="compositionally biased region" description="Polar residues" evidence="1">
    <location>
        <begin position="36"/>
        <end position="49"/>
    </location>
</feature>
<keyword evidence="3" id="KW-1185">Reference proteome</keyword>
<name>U6MSY3_9EIME</name>
<dbReference type="GeneID" id="25473623"/>
<feature type="compositionally biased region" description="Basic and acidic residues" evidence="1">
    <location>
        <begin position="23"/>
        <end position="35"/>
    </location>
</feature>
<feature type="region of interest" description="Disordered" evidence="1">
    <location>
        <begin position="23"/>
        <end position="56"/>
    </location>
</feature>
<dbReference type="AlphaFoldDB" id="U6MSY3"/>
<evidence type="ECO:0000256" key="1">
    <source>
        <dbReference type="SAM" id="MobiDB-lite"/>
    </source>
</evidence>
<evidence type="ECO:0000313" key="2">
    <source>
        <dbReference type="EMBL" id="CDJ67327.1"/>
    </source>
</evidence>
<gene>
    <name evidence="2" type="ORF">ENH_00034590</name>
</gene>
<organism evidence="2 3">
    <name type="scientific">Eimeria necatrix</name>
    <dbReference type="NCBI Taxonomy" id="51315"/>
    <lineage>
        <taxon>Eukaryota</taxon>
        <taxon>Sar</taxon>
        <taxon>Alveolata</taxon>
        <taxon>Apicomplexa</taxon>
        <taxon>Conoidasida</taxon>
        <taxon>Coccidia</taxon>
        <taxon>Eucoccidiorida</taxon>
        <taxon>Eimeriorina</taxon>
        <taxon>Eimeriidae</taxon>
        <taxon>Eimeria</taxon>
    </lineage>
</organism>
<sequence>MRCTAFLYQTDAVIHTAQSHRALPDKKRERIRRSSDTVSFDGETTSHCATGSPGPDPNLSFRPYMLAFQYPSLSKRLYPHARPDEERQQLLRTDATLVLHVNTGDNCAVADCAVAALGPDRDEPPPFFSVVPACVAASAYINIRIVPLLLLCTSTTHSLKKDISKLRVVFTKRHEVTLAPVRQARSRPIASSTLPYQAVAVTRLHKTTAHEVVKRTNGLCTCLARAASTEQQALTKSPALHFAVPS</sequence>
<reference evidence="2" key="2">
    <citation type="submission" date="2013-10" db="EMBL/GenBank/DDBJ databases">
        <authorList>
            <person name="Aslett M."/>
        </authorList>
    </citation>
    <scope>NUCLEOTIDE SEQUENCE [LARGE SCALE GENOMIC DNA]</scope>
    <source>
        <strain evidence="2">Houghton</strain>
    </source>
</reference>
<dbReference type="RefSeq" id="XP_013435794.1">
    <property type="nucleotide sequence ID" value="XM_013580340.1"/>
</dbReference>
<dbReference type="Proteomes" id="UP000030754">
    <property type="component" value="Unassembled WGS sequence"/>
</dbReference>
<accession>U6MSY3</accession>
<evidence type="ECO:0000313" key="3">
    <source>
        <dbReference type="Proteomes" id="UP000030754"/>
    </source>
</evidence>
<protein>
    <submittedName>
        <fullName evidence="2">Uncharacterized protein</fullName>
    </submittedName>
</protein>
<reference evidence="2" key="1">
    <citation type="submission" date="2013-10" db="EMBL/GenBank/DDBJ databases">
        <title>Genomic analysis of the causative agents of coccidiosis in chickens.</title>
        <authorList>
            <person name="Reid A.J."/>
            <person name="Blake D."/>
            <person name="Billington K."/>
            <person name="Browne H."/>
            <person name="Dunn M."/>
            <person name="Hung S."/>
            <person name="Kawahara F."/>
            <person name="Miranda-Saavedra D."/>
            <person name="Mourier T."/>
            <person name="Nagra H."/>
            <person name="Otto T.D."/>
            <person name="Rawlings N."/>
            <person name="Sanchez A."/>
            <person name="Sanders M."/>
            <person name="Subramaniam C."/>
            <person name="Tay Y."/>
            <person name="Dear P."/>
            <person name="Doerig C."/>
            <person name="Gruber A."/>
            <person name="Parkinson J."/>
            <person name="Shirley M."/>
            <person name="Wan K.L."/>
            <person name="Berriman M."/>
            <person name="Tomley F."/>
            <person name="Pain A."/>
        </authorList>
    </citation>
    <scope>NUCLEOTIDE SEQUENCE [LARGE SCALE GENOMIC DNA]</scope>
    <source>
        <strain evidence="2">Houghton</strain>
    </source>
</reference>